<dbReference type="CDD" id="cd06189">
    <property type="entry name" value="flavin_oxioreductase"/>
    <property type="match status" value="1"/>
</dbReference>
<proteinExistence type="predicted"/>
<keyword evidence="2" id="KW-0479">Metal-binding</keyword>
<dbReference type="InterPro" id="IPR008333">
    <property type="entry name" value="Cbr1-like_FAD-bd_dom"/>
</dbReference>
<dbReference type="PANTHER" id="PTHR47354:SF5">
    <property type="entry name" value="PROTEIN RFBI"/>
    <property type="match status" value="1"/>
</dbReference>
<dbReference type="InterPro" id="IPR001709">
    <property type="entry name" value="Flavoprot_Pyr_Nucl_cyt_Rdtase"/>
</dbReference>
<dbReference type="PRINTS" id="PR00410">
    <property type="entry name" value="PHEHYDRXLASE"/>
</dbReference>
<dbReference type="Gene3D" id="2.40.30.10">
    <property type="entry name" value="Translation factors"/>
    <property type="match status" value="1"/>
</dbReference>
<reference evidence="6 7" key="1">
    <citation type="submission" date="2018-12" db="EMBL/GenBank/DDBJ databases">
        <authorList>
            <consortium name="Pathogen Informatics"/>
        </authorList>
    </citation>
    <scope>NUCLEOTIDE SEQUENCE [LARGE SCALE GENOMIC DNA]</scope>
    <source>
        <strain evidence="6 7">NCTC10296</strain>
    </source>
</reference>
<keyword evidence="7" id="KW-1185">Reference proteome</keyword>
<dbReference type="PROSITE" id="PS51384">
    <property type="entry name" value="FAD_FR"/>
    <property type="match status" value="1"/>
</dbReference>
<dbReference type="RefSeq" id="WP_085416576.1">
    <property type="nucleotide sequence ID" value="NZ_CAUJPY010000013.1"/>
</dbReference>
<evidence type="ECO:0000259" key="4">
    <source>
        <dbReference type="PROSITE" id="PS51085"/>
    </source>
</evidence>
<dbReference type="InterPro" id="IPR012675">
    <property type="entry name" value="Beta-grasp_dom_sf"/>
</dbReference>
<dbReference type="PROSITE" id="PS51085">
    <property type="entry name" value="2FE2S_FER_2"/>
    <property type="match status" value="1"/>
</dbReference>
<dbReference type="InterPro" id="IPR001041">
    <property type="entry name" value="2Fe-2S_ferredoxin-type"/>
</dbReference>
<keyword evidence="2" id="KW-0411">Iron-sulfur</keyword>
<evidence type="ECO:0000256" key="2">
    <source>
        <dbReference type="ARBA" id="ARBA00022714"/>
    </source>
</evidence>
<dbReference type="STRING" id="493.BWD07_06605"/>
<dbReference type="InterPro" id="IPR017927">
    <property type="entry name" value="FAD-bd_FR_type"/>
</dbReference>
<organism evidence="6 7">
    <name type="scientific">Neisseria canis</name>
    <dbReference type="NCBI Taxonomy" id="493"/>
    <lineage>
        <taxon>Bacteria</taxon>
        <taxon>Pseudomonadati</taxon>
        <taxon>Pseudomonadota</taxon>
        <taxon>Betaproteobacteria</taxon>
        <taxon>Neisseriales</taxon>
        <taxon>Neisseriaceae</taxon>
        <taxon>Neisseria</taxon>
    </lineage>
</organism>
<dbReference type="PANTHER" id="PTHR47354">
    <property type="entry name" value="NADH OXIDOREDUCTASE HCR"/>
    <property type="match status" value="1"/>
</dbReference>
<sequence length="336" mass="36691">MTQTVTLSGSSISFSVDENESILSAAKRQSLNLPHSCQNGICGQCKAEVMSGNAVQGGHAEQALTAEEQAAGKILMCCSTAQSDLVLNIPGFDADTPPVRTLPARVNSVDCIHDVAIVTLALPKAPPFSFYSGQYIDILLKNNHIRSYSIASPASRPDTLELHIRRRENGLFSNMLFGESPVVKTGAVMRIRAPLGSFTLRKNSSAPLLLLATGTGFAPIKSILQHLVEHDSRRDVHFYWGARYEADIYQADVAAELVSRLPNGRFTQVLSRPHDGWQGKTGYIQHHILADYPDLSAHEVYACGSPAMIEAVQQQCETRQNLPRESFFSDAFSPSH</sequence>
<dbReference type="InterPro" id="IPR050415">
    <property type="entry name" value="MRET"/>
</dbReference>
<protein>
    <submittedName>
        <fullName evidence="6">Iron/sulfur-binding oxidoreductase</fullName>
        <ecNumber evidence="6">1.17.1.-</ecNumber>
    </submittedName>
</protein>
<dbReference type="CDD" id="cd00207">
    <property type="entry name" value="fer2"/>
    <property type="match status" value="1"/>
</dbReference>
<dbReference type="EC" id="1.17.1.-" evidence="6"/>
<feature type="domain" description="2Fe-2S ferredoxin-type" evidence="4">
    <location>
        <begin position="3"/>
        <end position="93"/>
    </location>
</feature>
<dbReference type="GO" id="GO:0051537">
    <property type="term" value="F:2 iron, 2 sulfur cluster binding"/>
    <property type="evidence" value="ECO:0007669"/>
    <property type="project" value="UniProtKB-KW"/>
</dbReference>
<name>A0A1X3CX90_9NEIS</name>
<dbReference type="SUPFAM" id="SSF63380">
    <property type="entry name" value="Riboflavin synthase domain-like"/>
    <property type="match status" value="1"/>
</dbReference>
<feature type="domain" description="FAD-binding FR-type" evidence="5">
    <location>
        <begin position="99"/>
        <end position="201"/>
    </location>
</feature>
<evidence type="ECO:0000259" key="5">
    <source>
        <dbReference type="PROSITE" id="PS51384"/>
    </source>
</evidence>
<dbReference type="Pfam" id="PF00111">
    <property type="entry name" value="Fer2"/>
    <property type="match status" value="1"/>
</dbReference>
<dbReference type="OrthoDB" id="9806195at2"/>
<dbReference type="InterPro" id="IPR036010">
    <property type="entry name" value="2Fe-2S_ferredoxin-like_sf"/>
</dbReference>
<dbReference type="Pfam" id="PF00970">
    <property type="entry name" value="FAD_binding_6"/>
    <property type="match status" value="1"/>
</dbReference>
<evidence type="ECO:0000256" key="3">
    <source>
        <dbReference type="ARBA" id="ARBA00034078"/>
    </source>
</evidence>
<evidence type="ECO:0000313" key="6">
    <source>
        <dbReference type="EMBL" id="VEF03651.1"/>
    </source>
</evidence>
<keyword evidence="6" id="KW-0560">Oxidoreductase</keyword>
<dbReference type="KEGG" id="nci:NCTC10296_02430"/>
<keyword evidence="2" id="KW-0001">2Fe-2S</keyword>
<dbReference type="InterPro" id="IPR017938">
    <property type="entry name" value="Riboflavin_synthase-like_b-brl"/>
</dbReference>
<dbReference type="Proteomes" id="UP000279284">
    <property type="component" value="Chromosome"/>
</dbReference>
<dbReference type="AlphaFoldDB" id="A0A1X3CX90"/>
<dbReference type="SUPFAM" id="SSF54292">
    <property type="entry name" value="2Fe-2S ferredoxin-like"/>
    <property type="match status" value="1"/>
</dbReference>
<dbReference type="GO" id="GO:0016491">
    <property type="term" value="F:oxidoreductase activity"/>
    <property type="evidence" value="ECO:0007669"/>
    <property type="project" value="UniProtKB-KW"/>
</dbReference>
<dbReference type="Gene3D" id="3.10.20.30">
    <property type="match status" value="1"/>
</dbReference>
<dbReference type="Pfam" id="PF00175">
    <property type="entry name" value="NAD_binding_1"/>
    <property type="match status" value="1"/>
</dbReference>
<comment type="cofactor">
    <cofactor evidence="1">
        <name>FAD</name>
        <dbReference type="ChEBI" id="CHEBI:57692"/>
    </cofactor>
</comment>
<dbReference type="SUPFAM" id="SSF52343">
    <property type="entry name" value="Ferredoxin reductase-like, C-terminal NADP-linked domain"/>
    <property type="match status" value="1"/>
</dbReference>
<evidence type="ECO:0000256" key="1">
    <source>
        <dbReference type="ARBA" id="ARBA00001974"/>
    </source>
</evidence>
<dbReference type="PRINTS" id="PR00371">
    <property type="entry name" value="FPNCR"/>
</dbReference>
<comment type="cofactor">
    <cofactor evidence="3">
        <name>[2Fe-2S] cluster</name>
        <dbReference type="ChEBI" id="CHEBI:190135"/>
    </cofactor>
</comment>
<dbReference type="Gene3D" id="3.40.50.80">
    <property type="entry name" value="Nucleotide-binding domain of ferredoxin-NADP reductase (FNR) module"/>
    <property type="match status" value="1"/>
</dbReference>
<keyword evidence="2" id="KW-0408">Iron</keyword>
<dbReference type="EMBL" id="LR134313">
    <property type="protein sequence ID" value="VEF03651.1"/>
    <property type="molecule type" value="Genomic_DNA"/>
</dbReference>
<dbReference type="InterPro" id="IPR006058">
    <property type="entry name" value="2Fe2S_fd_BS"/>
</dbReference>
<dbReference type="InterPro" id="IPR001433">
    <property type="entry name" value="OxRdtase_FAD/NAD-bd"/>
</dbReference>
<dbReference type="InterPro" id="IPR039261">
    <property type="entry name" value="FNR_nucleotide-bd"/>
</dbReference>
<gene>
    <name evidence="6" type="primary">ascD</name>
    <name evidence="6" type="ORF">NCTC10296_02430</name>
</gene>
<evidence type="ECO:0000313" key="7">
    <source>
        <dbReference type="Proteomes" id="UP000279284"/>
    </source>
</evidence>
<dbReference type="PROSITE" id="PS00197">
    <property type="entry name" value="2FE2S_FER_1"/>
    <property type="match status" value="1"/>
</dbReference>
<accession>A0A1X3CX90</accession>